<reference evidence="1 2" key="1">
    <citation type="submission" date="2021-06" db="EMBL/GenBank/DDBJ databases">
        <title>New haloarchaea isolates fom saline soil.</title>
        <authorList>
            <person name="Duran-Viseras A."/>
            <person name="Sanchez-Porro C.S."/>
            <person name="Ventosa A."/>
        </authorList>
    </citation>
    <scope>NUCLEOTIDE SEQUENCE [LARGE SCALE GENOMIC DNA]</scope>
    <source>
        <strain evidence="1 2">JCM 183640</strain>
    </source>
</reference>
<protein>
    <submittedName>
        <fullName evidence="1">Right-handed parallel beta-helix repeat-containing protein</fullName>
    </submittedName>
</protein>
<evidence type="ECO:0000313" key="1">
    <source>
        <dbReference type="EMBL" id="MBV0923204.1"/>
    </source>
</evidence>
<dbReference type="InterPro" id="IPR012334">
    <property type="entry name" value="Pectin_lyas_fold"/>
</dbReference>
<dbReference type="InterPro" id="IPR006311">
    <property type="entry name" value="TAT_signal"/>
</dbReference>
<organism evidence="1 2">
    <name type="scientific">Haloarcula limicola</name>
    <dbReference type="NCBI Taxonomy" id="1429915"/>
    <lineage>
        <taxon>Archaea</taxon>
        <taxon>Methanobacteriati</taxon>
        <taxon>Methanobacteriota</taxon>
        <taxon>Stenosarchaea group</taxon>
        <taxon>Halobacteria</taxon>
        <taxon>Halobacteriales</taxon>
        <taxon>Haloarculaceae</taxon>
        <taxon>Haloarcula</taxon>
    </lineage>
</organism>
<dbReference type="Proteomes" id="UP000766550">
    <property type="component" value="Unassembled WGS sequence"/>
</dbReference>
<name>A0A8J8C3L7_9EURY</name>
<comment type="caution">
    <text evidence="1">The sequence shown here is derived from an EMBL/GenBank/DDBJ whole genome shotgun (WGS) entry which is preliminary data.</text>
</comment>
<evidence type="ECO:0000313" key="2">
    <source>
        <dbReference type="Proteomes" id="UP000766550"/>
    </source>
</evidence>
<dbReference type="SMART" id="SM00710">
    <property type="entry name" value="PbH1"/>
    <property type="match status" value="4"/>
</dbReference>
<accession>A0A8J8C3L7</accession>
<dbReference type="InterPro" id="IPR011050">
    <property type="entry name" value="Pectin_lyase_fold/virulence"/>
</dbReference>
<dbReference type="Gene3D" id="2.160.20.10">
    <property type="entry name" value="Single-stranded right-handed beta-helix, Pectin lyase-like"/>
    <property type="match status" value="1"/>
</dbReference>
<dbReference type="AlphaFoldDB" id="A0A8J8C3L7"/>
<dbReference type="EMBL" id="JAHQXF010000001">
    <property type="protein sequence ID" value="MBV0923204.1"/>
    <property type="molecule type" value="Genomic_DNA"/>
</dbReference>
<dbReference type="PROSITE" id="PS51318">
    <property type="entry name" value="TAT"/>
    <property type="match status" value="1"/>
</dbReference>
<keyword evidence="2" id="KW-1185">Reference proteome</keyword>
<dbReference type="RefSeq" id="WP_162316349.1">
    <property type="nucleotide sequence ID" value="NZ_JAHQXF010000001.1"/>
</dbReference>
<dbReference type="OrthoDB" id="220910at2157"/>
<proteinExistence type="predicted"/>
<sequence>MGERELSRRAVLKYGAVAGGLTAAGGALGNAAVSDDEEALDRPADEAALAQTNESTTEIQSGCDATIDASGGGDYEAIQAAVDAAETGDTLCVAPGTYAGTVTLSVEGVTLAPTEQGAATISGGDAATGPVLDVTADGVTVEGFEITSPDGARGVRVADGLADVTLRNNRVTEIGPVAEVETVGVLLDGDVESVTIVDNDVTGLAAEGAGATAQGLAVRGGTSDVVVRGNVFEGITATESVGAAIAVDRGADGLAVETNDLLTVVGVENADDATVAASCNYWGMRDGPRQVGTNRAADKGPMADERSAAIGDVEFRPWLVQSIQTASGAESCFGGR</sequence>
<dbReference type="SUPFAM" id="SSF51126">
    <property type="entry name" value="Pectin lyase-like"/>
    <property type="match status" value="1"/>
</dbReference>
<gene>
    <name evidence="1" type="ORF">KTS45_03240</name>
</gene>
<dbReference type="InterPro" id="IPR006626">
    <property type="entry name" value="PbH1"/>
</dbReference>